<keyword evidence="10" id="KW-1185">Reference proteome</keyword>
<keyword evidence="3" id="KW-0808">Transferase</keyword>
<sequence>MNKIYLVIPCYNEEEVIYETSKRLKEKMISLIDDKKISKDSKIIFVDDGSKDNTWSIIEELKNYDKMFGGIKLSKNKGHQNALLAGLMTVKDKCDAVISLDADLQDDISVIDKFIEKFNEGCQVVYGVRSERKTDTFFKRNTAQMFYKLMNILGVDIIYNHADYRLMGGRALDSLSEFKEVNLFLRGIVPLIGFKSDIVTYERNERFAGESKYPLKKMLAFALEGITSFSVKPIRLVLIIGIMMFLSSLAALAYFLILWINGYTIQGWTTVVASIWMLGGIQLLCLGVIGEYVGKIYTETKARPKYIIEKFVLDSEGK</sequence>
<keyword evidence="4 7" id="KW-0812">Transmembrane</keyword>
<name>A0ABR7DBL7_9CLOT</name>
<gene>
    <name evidence="9" type="ORF">H8S20_04185</name>
</gene>
<dbReference type="CDD" id="cd04187">
    <property type="entry name" value="DPM1_like_bac"/>
    <property type="match status" value="1"/>
</dbReference>
<evidence type="ECO:0000313" key="9">
    <source>
        <dbReference type="EMBL" id="MBC5628088.1"/>
    </source>
</evidence>
<feature type="transmembrane region" description="Helical" evidence="7">
    <location>
        <begin position="236"/>
        <end position="260"/>
    </location>
</feature>
<proteinExistence type="predicted"/>
<comment type="caution">
    <text evidence="9">The sequence shown here is derived from an EMBL/GenBank/DDBJ whole genome shotgun (WGS) entry which is preliminary data.</text>
</comment>
<evidence type="ECO:0000256" key="5">
    <source>
        <dbReference type="ARBA" id="ARBA00022989"/>
    </source>
</evidence>
<dbReference type="InterPro" id="IPR001173">
    <property type="entry name" value="Glyco_trans_2-like"/>
</dbReference>
<keyword evidence="5 7" id="KW-1133">Transmembrane helix</keyword>
<protein>
    <submittedName>
        <fullName evidence="9">Glycosyltransferase family 2 protein</fullName>
    </submittedName>
</protein>
<dbReference type="Proteomes" id="UP000596929">
    <property type="component" value="Unassembled WGS sequence"/>
</dbReference>
<evidence type="ECO:0000256" key="6">
    <source>
        <dbReference type="ARBA" id="ARBA00023136"/>
    </source>
</evidence>
<accession>A0ABR7DBL7</accession>
<evidence type="ECO:0000256" key="1">
    <source>
        <dbReference type="ARBA" id="ARBA00004141"/>
    </source>
</evidence>
<dbReference type="PANTHER" id="PTHR48090:SF1">
    <property type="entry name" value="PROPHAGE BACTOPRENOL GLUCOSYL TRANSFERASE HOMOLOG"/>
    <property type="match status" value="1"/>
</dbReference>
<dbReference type="Pfam" id="PF00535">
    <property type="entry name" value="Glycos_transf_2"/>
    <property type="match status" value="1"/>
</dbReference>
<dbReference type="Gene3D" id="3.90.550.10">
    <property type="entry name" value="Spore Coat Polysaccharide Biosynthesis Protein SpsA, Chain A"/>
    <property type="match status" value="1"/>
</dbReference>
<dbReference type="RefSeq" id="WP_186859354.1">
    <property type="nucleotide sequence ID" value="NZ_JACOOO010000004.1"/>
</dbReference>
<feature type="domain" description="Glycosyltransferase 2-like" evidence="8">
    <location>
        <begin position="6"/>
        <end position="164"/>
    </location>
</feature>
<dbReference type="PANTHER" id="PTHR48090">
    <property type="entry name" value="UNDECAPRENYL-PHOSPHATE 4-DEOXY-4-FORMAMIDO-L-ARABINOSE TRANSFERASE-RELATED"/>
    <property type="match status" value="1"/>
</dbReference>
<dbReference type="SUPFAM" id="SSF53448">
    <property type="entry name" value="Nucleotide-diphospho-sugar transferases"/>
    <property type="match status" value="1"/>
</dbReference>
<feature type="transmembrane region" description="Helical" evidence="7">
    <location>
        <begin position="272"/>
        <end position="293"/>
    </location>
</feature>
<evidence type="ECO:0000256" key="7">
    <source>
        <dbReference type="SAM" id="Phobius"/>
    </source>
</evidence>
<keyword evidence="2" id="KW-0328">Glycosyltransferase</keyword>
<dbReference type="EMBL" id="JACOOO010000004">
    <property type="protein sequence ID" value="MBC5628088.1"/>
    <property type="molecule type" value="Genomic_DNA"/>
</dbReference>
<evidence type="ECO:0000256" key="3">
    <source>
        <dbReference type="ARBA" id="ARBA00022679"/>
    </source>
</evidence>
<reference evidence="9 10" key="1">
    <citation type="submission" date="2020-08" db="EMBL/GenBank/DDBJ databases">
        <title>Genome public.</title>
        <authorList>
            <person name="Liu C."/>
            <person name="Sun Q."/>
        </authorList>
    </citation>
    <scope>NUCLEOTIDE SEQUENCE [LARGE SCALE GENOMIC DNA]</scope>
    <source>
        <strain evidence="9 10">NSJ-6</strain>
    </source>
</reference>
<keyword evidence="6 7" id="KW-0472">Membrane</keyword>
<dbReference type="InterPro" id="IPR029044">
    <property type="entry name" value="Nucleotide-diphossugar_trans"/>
</dbReference>
<evidence type="ECO:0000259" key="8">
    <source>
        <dbReference type="Pfam" id="PF00535"/>
    </source>
</evidence>
<comment type="subcellular location">
    <subcellularLocation>
        <location evidence="1">Membrane</location>
        <topology evidence="1">Multi-pass membrane protein</topology>
    </subcellularLocation>
</comment>
<dbReference type="InterPro" id="IPR050256">
    <property type="entry name" value="Glycosyltransferase_2"/>
</dbReference>
<evidence type="ECO:0000256" key="4">
    <source>
        <dbReference type="ARBA" id="ARBA00022692"/>
    </source>
</evidence>
<organism evidence="9 10">
    <name type="scientific">Clostridium hominis</name>
    <dbReference type="NCBI Taxonomy" id="2763036"/>
    <lineage>
        <taxon>Bacteria</taxon>
        <taxon>Bacillati</taxon>
        <taxon>Bacillota</taxon>
        <taxon>Clostridia</taxon>
        <taxon>Eubacteriales</taxon>
        <taxon>Clostridiaceae</taxon>
        <taxon>Clostridium</taxon>
    </lineage>
</organism>
<evidence type="ECO:0000256" key="2">
    <source>
        <dbReference type="ARBA" id="ARBA00022676"/>
    </source>
</evidence>
<evidence type="ECO:0000313" key="10">
    <source>
        <dbReference type="Proteomes" id="UP000596929"/>
    </source>
</evidence>